<comment type="caution">
    <text evidence="1">The sequence shown here is derived from an EMBL/GenBank/DDBJ whole genome shotgun (WGS) entry which is preliminary data.</text>
</comment>
<gene>
    <name evidence="1" type="ORF">A2399_02540</name>
</gene>
<evidence type="ECO:0000313" key="1">
    <source>
        <dbReference type="EMBL" id="OGC63796.1"/>
    </source>
</evidence>
<evidence type="ECO:0000313" key="2">
    <source>
        <dbReference type="Proteomes" id="UP000177955"/>
    </source>
</evidence>
<organism evidence="1 2">
    <name type="scientific">candidate division WWE3 bacterium RIFOXYB1_FULL_42_27</name>
    <dbReference type="NCBI Taxonomy" id="1802638"/>
    <lineage>
        <taxon>Bacteria</taxon>
        <taxon>Katanobacteria</taxon>
    </lineage>
</organism>
<sequence>MLKLIDIVVLRSVNPIKIVNRPSVKTLEFLNNLIRTKGIEEFIENARRQYKISDAGLDIRKLVGVNLYDLGDTNINAFKIIADEYVRSTGMPSEQALEIFLLVMFNAIIDLKYFKSAPSDPNEFVFGRRKIADKMWEYSHEVGAIIVPFDVSKTKLKKWIDTNWKLISEDMINNFTSNPFILGIHENLIYEEEIRELKEEKGKSFAQVTEILQGKYPKDKWKLSRVKKVYYDARQRETLQKLKQQRDLQTP</sequence>
<proteinExistence type="predicted"/>
<reference evidence="1 2" key="1">
    <citation type="journal article" date="2016" name="Nat. Commun.">
        <title>Thousands of microbial genomes shed light on interconnected biogeochemical processes in an aquifer system.</title>
        <authorList>
            <person name="Anantharaman K."/>
            <person name="Brown C.T."/>
            <person name="Hug L.A."/>
            <person name="Sharon I."/>
            <person name="Castelle C.J."/>
            <person name="Probst A.J."/>
            <person name="Thomas B.C."/>
            <person name="Singh A."/>
            <person name="Wilkins M.J."/>
            <person name="Karaoz U."/>
            <person name="Brodie E.L."/>
            <person name="Williams K.H."/>
            <person name="Hubbard S.S."/>
            <person name="Banfield J.F."/>
        </authorList>
    </citation>
    <scope>NUCLEOTIDE SEQUENCE [LARGE SCALE GENOMIC DNA]</scope>
</reference>
<protein>
    <submittedName>
        <fullName evidence="1">Uncharacterized protein</fullName>
    </submittedName>
</protein>
<dbReference type="EMBL" id="MEVV01000006">
    <property type="protein sequence ID" value="OGC63796.1"/>
    <property type="molecule type" value="Genomic_DNA"/>
</dbReference>
<dbReference type="Proteomes" id="UP000177955">
    <property type="component" value="Unassembled WGS sequence"/>
</dbReference>
<accession>A0A1F4W304</accession>
<dbReference type="AlphaFoldDB" id="A0A1F4W304"/>
<name>A0A1F4W304_UNCKA</name>